<reference evidence="4" key="1">
    <citation type="submission" date="2022-07" db="EMBL/GenBank/DDBJ databases">
        <title>Draft genome sequence of Zalerion maritima ATCC 34329, a (micro)plastics degrading marine fungus.</title>
        <authorList>
            <person name="Paco A."/>
            <person name="Goncalves M.F.M."/>
            <person name="Rocha-Santos T.A.P."/>
            <person name="Alves A."/>
        </authorList>
    </citation>
    <scope>NUCLEOTIDE SEQUENCE</scope>
    <source>
        <strain evidence="4">ATCC 34329</strain>
    </source>
</reference>
<dbReference type="GO" id="GO:0019216">
    <property type="term" value="P:regulation of lipid metabolic process"/>
    <property type="evidence" value="ECO:0007669"/>
    <property type="project" value="TreeGrafter"/>
</dbReference>
<dbReference type="GO" id="GO:0005739">
    <property type="term" value="C:mitochondrion"/>
    <property type="evidence" value="ECO:0007669"/>
    <property type="project" value="TreeGrafter"/>
</dbReference>
<name>A0AAD5WSI1_9PEZI</name>
<feature type="coiled-coil region" evidence="3">
    <location>
        <begin position="111"/>
        <end position="145"/>
    </location>
</feature>
<evidence type="ECO:0000313" key="5">
    <source>
        <dbReference type="Proteomes" id="UP001201980"/>
    </source>
</evidence>
<dbReference type="EMBL" id="JAKWBI020000171">
    <property type="protein sequence ID" value="KAJ2900507.1"/>
    <property type="molecule type" value="Genomic_DNA"/>
</dbReference>
<dbReference type="Proteomes" id="UP001201980">
    <property type="component" value="Unassembled WGS sequence"/>
</dbReference>
<evidence type="ECO:0000313" key="4">
    <source>
        <dbReference type="EMBL" id="KAJ2900507.1"/>
    </source>
</evidence>
<dbReference type="Pfam" id="PF07047">
    <property type="entry name" value="OPA3"/>
    <property type="match status" value="1"/>
</dbReference>
<protein>
    <recommendedName>
        <fullName evidence="6">Opa3 domain protein</fullName>
    </recommendedName>
</protein>
<comment type="caution">
    <text evidence="4">The sequence shown here is derived from an EMBL/GenBank/DDBJ whole genome shotgun (WGS) entry which is preliminary data.</text>
</comment>
<organism evidence="4 5">
    <name type="scientific">Zalerion maritima</name>
    <dbReference type="NCBI Taxonomy" id="339359"/>
    <lineage>
        <taxon>Eukaryota</taxon>
        <taxon>Fungi</taxon>
        <taxon>Dikarya</taxon>
        <taxon>Ascomycota</taxon>
        <taxon>Pezizomycotina</taxon>
        <taxon>Sordariomycetes</taxon>
        <taxon>Lulworthiomycetidae</taxon>
        <taxon>Lulworthiales</taxon>
        <taxon>Lulworthiaceae</taxon>
        <taxon>Zalerion</taxon>
    </lineage>
</organism>
<evidence type="ECO:0000256" key="2">
    <source>
        <dbReference type="ARBA" id="ARBA00023054"/>
    </source>
</evidence>
<evidence type="ECO:0000256" key="1">
    <source>
        <dbReference type="ARBA" id="ARBA00007584"/>
    </source>
</evidence>
<gene>
    <name evidence="4" type="ORF">MKZ38_002412</name>
</gene>
<evidence type="ECO:0000256" key="3">
    <source>
        <dbReference type="SAM" id="Coils"/>
    </source>
</evidence>
<proteinExistence type="inferred from homology"/>
<dbReference type="PANTHER" id="PTHR12499">
    <property type="entry name" value="OPTIC ATROPHY 3 PROTEIN OPA3"/>
    <property type="match status" value="1"/>
</dbReference>
<evidence type="ECO:0008006" key="6">
    <source>
        <dbReference type="Google" id="ProtNLM"/>
    </source>
</evidence>
<dbReference type="InterPro" id="IPR010754">
    <property type="entry name" value="OPA3-like"/>
</dbReference>
<comment type="similarity">
    <text evidence="1">Belongs to the OPA3 family.</text>
</comment>
<accession>A0AAD5WSI1</accession>
<dbReference type="AlphaFoldDB" id="A0AAD5WSI1"/>
<dbReference type="PANTHER" id="PTHR12499:SF0">
    <property type="entry name" value="OPTIC ATROPHY 3 PROTEIN"/>
    <property type="match status" value="1"/>
</dbReference>
<keyword evidence="5" id="KW-1185">Reference proteome</keyword>
<sequence length="162" mass="18608">MRLNVALLRNTEAEKLAKEKAETPTVKTEEQAKKEAELLAKYGTTPKESHPVKEVPVSPWRRKFRSLPEPKAVELFADVLGDAFILFVAGGLIIYEYWKALQKPDANLERIKEVYAKLDELREREAELEERDIEQQRKIESLEQVLLTLKDPKSKKPVVIVG</sequence>
<keyword evidence="2 3" id="KW-0175">Coiled coil</keyword>